<dbReference type="InterPro" id="IPR041414">
    <property type="entry name" value="Raco-like_middle"/>
</dbReference>
<dbReference type="InterPro" id="IPR012675">
    <property type="entry name" value="Beta-grasp_dom_sf"/>
</dbReference>
<dbReference type="RefSeq" id="WP_044665307.1">
    <property type="nucleotide sequence ID" value="NZ_CDRZ01000242.1"/>
</dbReference>
<evidence type="ECO:0000259" key="1">
    <source>
        <dbReference type="PROSITE" id="PS51085"/>
    </source>
</evidence>
<dbReference type="Pfam" id="PF00111">
    <property type="entry name" value="Fer2"/>
    <property type="match status" value="1"/>
</dbReference>
<evidence type="ECO:0000313" key="3">
    <source>
        <dbReference type="Proteomes" id="UP000046155"/>
    </source>
</evidence>
<dbReference type="Gene3D" id="3.10.20.30">
    <property type="match status" value="1"/>
</dbReference>
<dbReference type="InterPro" id="IPR027980">
    <property type="entry name" value="RACo_C"/>
</dbReference>
<dbReference type="CDD" id="cd00207">
    <property type="entry name" value="fer2"/>
    <property type="match status" value="1"/>
</dbReference>
<dbReference type="Pfam" id="PF17651">
    <property type="entry name" value="Raco_middle"/>
    <property type="match status" value="1"/>
</dbReference>
<dbReference type="Gene3D" id="3.30.420.480">
    <property type="entry name" value="Domain of unknown function (DUF4445)"/>
    <property type="match status" value="1"/>
</dbReference>
<feature type="domain" description="2Fe-2S ferredoxin-type" evidence="1">
    <location>
        <begin position="4"/>
        <end position="95"/>
    </location>
</feature>
<dbReference type="GO" id="GO:0051536">
    <property type="term" value="F:iron-sulfur cluster binding"/>
    <property type="evidence" value="ECO:0007669"/>
    <property type="project" value="InterPro"/>
</dbReference>
<dbReference type="InterPro" id="IPR036010">
    <property type="entry name" value="2Fe-2S_ferredoxin-like_sf"/>
</dbReference>
<protein>
    <submittedName>
        <fullName evidence="2">Ferredoxin</fullName>
    </submittedName>
</protein>
<name>A0A0B7MFF9_9FIRM</name>
<dbReference type="InterPro" id="IPR042259">
    <property type="entry name" value="Raco-like_middle_sf"/>
</dbReference>
<dbReference type="InterPro" id="IPR052911">
    <property type="entry name" value="Corrinoid_activation_enz"/>
</dbReference>
<dbReference type="InterPro" id="IPR040506">
    <property type="entry name" value="RACo_linker"/>
</dbReference>
<dbReference type="Pfam" id="PF17650">
    <property type="entry name" value="RACo_linker"/>
    <property type="match status" value="1"/>
</dbReference>
<accession>A0A0B7MFF9</accession>
<dbReference type="AlphaFoldDB" id="A0A0B7MFF9"/>
<reference evidence="3" key="1">
    <citation type="submission" date="2015-01" db="EMBL/GenBank/DDBJ databases">
        <authorList>
            <person name="Manzoor Shahid"/>
            <person name="Zubair Saima"/>
        </authorList>
    </citation>
    <scope>NUCLEOTIDE SEQUENCE [LARGE SCALE GENOMIC DNA]</scope>
    <source>
        <strain evidence="3">Sp3</strain>
    </source>
</reference>
<sequence length="619" mass="66628">MKNCKIIFCPMNKEIEIPVGTPLKKAMDIAELDFDFPCGGRGRCGKCRLQILKGSVPPSDADRDHLDEDEIRAGFRLACTIKVQDDLVVELPLAEAEGHKILVDAAERKMKLKPHLRKLYCEVPPPSLEDQRPDWDRLRSVLAAETSERGYVISHSALQALPGVLREKKFSCTAIISGNEVAGVEAGDTAGRMLGMAFDIGTTTVVGYLMDLLTGKQLGVASAMNPQTKYGADVISRITYVGQEAGGLERLQNVIIEAMNRIIEEAVSNAGYLREDVYAVTVVGNSCMHHLFLGLDPKHIALAPYVPVTGSPQDVEARTLGIEINPAGKVYVLPNIAGFVGADTVGVILATEMDQSSEIRLAIDIGTNGEMVLGTRDRLLACSTAAGPAFEGAQISCGMRGTKGAIDSVQLGEDITYTTIGDGKPKGICGSGLIDAIAVMLAAGIIDHRGRILSGDQLPGTRAERFASRVVEHEGMNSFMLAAAEETVHGRPLFITQRDVRELQLAKGAIASGVEILLEKYGIRPEDVFEVILAGAFGNYLDKHSACAIGLIPSCLEDRVRPVGNAAGTGAKVALVSAAEYRRAAHITGFMEYEELAAYPKFTEIFSKALYFPEEEQRI</sequence>
<dbReference type="EMBL" id="CDRZ01000242">
    <property type="protein sequence ID" value="CEO89334.1"/>
    <property type="molecule type" value="Genomic_DNA"/>
</dbReference>
<dbReference type="PANTHER" id="PTHR42895">
    <property type="entry name" value="IRON-SULFUR CLUSTER-BINDING PROTEIN-RELATED"/>
    <property type="match status" value="1"/>
</dbReference>
<evidence type="ECO:0000313" key="2">
    <source>
        <dbReference type="EMBL" id="CEO89334.1"/>
    </source>
</evidence>
<dbReference type="Proteomes" id="UP000046155">
    <property type="component" value="Unassembled WGS sequence"/>
</dbReference>
<dbReference type="Pfam" id="PF14574">
    <property type="entry name" value="RACo_C_ter"/>
    <property type="match status" value="1"/>
</dbReference>
<dbReference type="PANTHER" id="PTHR42895:SF1">
    <property type="entry name" value="IRON-SULFUR CLUSTER PROTEIN"/>
    <property type="match status" value="1"/>
</dbReference>
<dbReference type="PROSITE" id="PS51085">
    <property type="entry name" value="2FE2S_FER_2"/>
    <property type="match status" value="1"/>
</dbReference>
<organism evidence="2 3">
    <name type="scientific">Syntrophaceticus schinkii</name>
    <dbReference type="NCBI Taxonomy" id="499207"/>
    <lineage>
        <taxon>Bacteria</taxon>
        <taxon>Bacillati</taxon>
        <taxon>Bacillota</taxon>
        <taxon>Clostridia</taxon>
        <taxon>Thermoanaerobacterales</taxon>
        <taxon>Thermoanaerobacterales Family III. Incertae Sedis</taxon>
        <taxon>Syntrophaceticus</taxon>
    </lineage>
</organism>
<proteinExistence type="predicted"/>
<dbReference type="InterPro" id="IPR001041">
    <property type="entry name" value="2Fe-2S_ferredoxin-type"/>
</dbReference>
<keyword evidence="3" id="KW-1185">Reference proteome</keyword>
<dbReference type="SUPFAM" id="SSF54292">
    <property type="entry name" value="2Fe-2S ferredoxin-like"/>
    <property type="match status" value="1"/>
</dbReference>
<dbReference type="OrthoDB" id="9810588at2"/>
<gene>
    <name evidence="2" type="ORF">SSCH_450007</name>
</gene>
<dbReference type="Gene3D" id="3.10.20.880">
    <property type="match status" value="1"/>
</dbReference>